<keyword evidence="5" id="KW-0472">Membrane</keyword>
<dbReference type="SUPFAM" id="SSF81411">
    <property type="entry name" value="Mitochondrial cytochrome c oxidase subunit VIa"/>
    <property type="match status" value="1"/>
</dbReference>
<comment type="subcellular location">
    <subcellularLocation>
        <location evidence="1">Mitochondrion inner membrane</location>
    </subcellularLocation>
</comment>
<comment type="caution">
    <text evidence="7">The sequence shown here is derived from an EMBL/GenBank/DDBJ whole genome shotgun (WGS) entry which is preliminary data.</text>
</comment>
<evidence type="ECO:0000313" key="8">
    <source>
        <dbReference type="EMBL" id="OMH82360.1"/>
    </source>
</evidence>
<dbReference type="Proteomes" id="UP000188320">
    <property type="component" value="Unassembled WGS sequence"/>
</dbReference>
<dbReference type="AlphaFoldDB" id="A0A1R1PCD5"/>
<dbReference type="Pfam" id="PF02046">
    <property type="entry name" value="COX6A"/>
    <property type="match status" value="1"/>
</dbReference>
<sequence length="115" mass="13180">MNFMPIRRVAAASFRGTSKRLYSSALSKAEIEATKAEASVGSDTWKKISIYLTIPLCMTFGVVLMKDEMEHIHHLGEHPAVHEPFEYLRVHRKDFPFGDGKRTLFFNPLVNEVRE</sequence>
<dbReference type="PANTHER" id="PTHR11504:SF0">
    <property type="entry name" value="CYTOCHROME C OXIDASE SUBUNIT"/>
    <property type="match status" value="1"/>
</dbReference>
<accession>A0A1R1PCD5</accession>
<dbReference type="GO" id="GO:0030234">
    <property type="term" value="F:enzyme regulator activity"/>
    <property type="evidence" value="ECO:0007669"/>
    <property type="project" value="TreeGrafter"/>
</dbReference>
<dbReference type="InterPro" id="IPR001349">
    <property type="entry name" value="Cyt_c_oxidase_su6a"/>
</dbReference>
<name>A0A1R1PCD5_ZANCU</name>
<comment type="similarity">
    <text evidence="6">Belongs to the cytochrome c oxidase subunit 6A family.</text>
</comment>
<evidence type="ECO:0000256" key="4">
    <source>
        <dbReference type="ARBA" id="ARBA00023128"/>
    </source>
</evidence>
<dbReference type="Gene3D" id="4.10.95.10">
    <property type="entry name" value="Cytochrome c oxidase, subunit VIa"/>
    <property type="match status" value="1"/>
</dbReference>
<reference evidence="7" key="1">
    <citation type="submission" date="2017-01" db="EMBL/GenBank/DDBJ databases">
        <authorList>
            <person name="Mah S.A."/>
            <person name="Swanson W.J."/>
            <person name="Moy G.W."/>
            <person name="Vacquier V.D."/>
        </authorList>
    </citation>
    <scope>NUCLEOTIDE SEQUENCE [LARGE SCALE GENOMIC DNA]</scope>
    <source>
        <strain evidence="7">COL-18-3</strain>
    </source>
</reference>
<dbReference type="EMBL" id="LSSK01000681">
    <property type="protein sequence ID" value="OMH82360.1"/>
    <property type="molecule type" value="Genomic_DNA"/>
</dbReference>
<keyword evidence="3" id="KW-0809">Transit peptide</keyword>
<keyword evidence="9" id="KW-1185">Reference proteome</keyword>
<gene>
    <name evidence="8" type="ORF">AX774_g4167</name>
    <name evidence="7" type="ORF">AX774_g7983</name>
</gene>
<dbReference type="PANTHER" id="PTHR11504">
    <property type="entry name" value="CYTOCHROME C OXIDASE POLYPEPTIDE VIA"/>
    <property type="match status" value="1"/>
</dbReference>
<reference evidence="9" key="2">
    <citation type="submission" date="2017-01" db="EMBL/GenBank/DDBJ databases">
        <authorList>
            <person name="Wang Y."/>
            <person name="White M."/>
            <person name="Kvist S."/>
            <person name="Moncalvo J.-M."/>
        </authorList>
    </citation>
    <scope>NUCLEOTIDE SEQUENCE [LARGE SCALE GENOMIC DNA]</scope>
    <source>
        <strain evidence="9">COL-18-3</strain>
    </source>
</reference>
<evidence type="ECO:0000313" key="7">
    <source>
        <dbReference type="EMBL" id="OMH78624.1"/>
    </source>
</evidence>
<dbReference type="GO" id="GO:0005743">
    <property type="term" value="C:mitochondrial inner membrane"/>
    <property type="evidence" value="ECO:0007669"/>
    <property type="project" value="UniProtKB-SubCell"/>
</dbReference>
<dbReference type="EMBL" id="LSSK01001877">
    <property type="protein sequence ID" value="OMH78624.1"/>
    <property type="molecule type" value="Genomic_DNA"/>
</dbReference>
<evidence type="ECO:0000313" key="9">
    <source>
        <dbReference type="Proteomes" id="UP000188320"/>
    </source>
</evidence>
<organism evidence="7 9">
    <name type="scientific">Zancudomyces culisetae</name>
    <name type="common">Gut fungus</name>
    <name type="synonym">Smittium culisetae</name>
    <dbReference type="NCBI Taxonomy" id="1213189"/>
    <lineage>
        <taxon>Eukaryota</taxon>
        <taxon>Fungi</taxon>
        <taxon>Fungi incertae sedis</taxon>
        <taxon>Zoopagomycota</taxon>
        <taxon>Kickxellomycotina</taxon>
        <taxon>Harpellomycetes</taxon>
        <taxon>Harpellales</taxon>
        <taxon>Legeriomycetaceae</taxon>
        <taxon>Zancudomyces</taxon>
    </lineage>
</organism>
<dbReference type="GO" id="GO:0006123">
    <property type="term" value="P:mitochondrial electron transport, cytochrome c to oxygen"/>
    <property type="evidence" value="ECO:0007669"/>
    <property type="project" value="TreeGrafter"/>
</dbReference>
<evidence type="ECO:0000256" key="1">
    <source>
        <dbReference type="ARBA" id="ARBA00004273"/>
    </source>
</evidence>
<keyword evidence="2" id="KW-0999">Mitochondrion inner membrane</keyword>
<evidence type="ECO:0000256" key="5">
    <source>
        <dbReference type="ARBA" id="ARBA00023136"/>
    </source>
</evidence>
<proteinExistence type="inferred from homology"/>
<evidence type="ECO:0000256" key="6">
    <source>
        <dbReference type="RuleBase" id="RU004396"/>
    </source>
</evidence>
<evidence type="ECO:0000256" key="2">
    <source>
        <dbReference type="ARBA" id="ARBA00022792"/>
    </source>
</evidence>
<dbReference type="OrthoDB" id="5947505at2759"/>
<evidence type="ECO:0000256" key="3">
    <source>
        <dbReference type="ARBA" id="ARBA00022946"/>
    </source>
</evidence>
<keyword evidence="4" id="KW-0496">Mitochondrion</keyword>
<protein>
    <submittedName>
        <fullName evidence="7">Cytochrome c oxidase subunit 6A, mitochondrial</fullName>
    </submittedName>
</protein>
<dbReference type="InterPro" id="IPR036418">
    <property type="entry name" value="Cyt_c_oxidase_su6a_sf"/>
</dbReference>